<dbReference type="InterPro" id="IPR056638">
    <property type="entry name" value="DUF7736"/>
</dbReference>
<dbReference type="AlphaFoldDB" id="A0A1G2CKG6"/>
<proteinExistence type="predicted"/>
<dbReference type="EMBL" id="MHLC01000001">
    <property type="protein sequence ID" value="OGZ01896.1"/>
    <property type="molecule type" value="Genomic_DNA"/>
</dbReference>
<name>A0A1G2CKG6_9BACT</name>
<sequence>MQTKQFHLGDVLSITTGRLVSPRHIDGVYDILNFMTGDNLFTHQLPRASDECKPYLVEQFPQLATTEMDSAIADLSDALKSKSGKAQVEKVVADWLAKQVSKYGEMFAVKPIPTEAHEVKNPIAEAAEMMGGPEKVIVVRT</sequence>
<reference evidence="2 3" key="1">
    <citation type="journal article" date="2016" name="Nat. Commun.">
        <title>Thousands of microbial genomes shed light on interconnected biogeochemical processes in an aquifer system.</title>
        <authorList>
            <person name="Anantharaman K."/>
            <person name="Brown C.T."/>
            <person name="Hug L.A."/>
            <person name="Sharon I."/>
            <person name="Castelle C.J."/>
            <person name="Probst A.J."/>
            <person name="Thomas B.C."/>
            <person name="Singh A."/>
            <person name="Wilkins M.J."/>
            <person name="Karaoz U."/>
            <person name="Brodie E.L."/>
            <person name="Williams K.H."/>
            <person name="Hubbard S.S."/>
            <person name="Banfield J.F."/>
        </authorList>
    </citation>
    <scope>NUCLEOTIDE SEQUENCE [LARGE SCALE GENOMIC DNA]</scope>
</reference>
<organism evidence="2 3">
    <name type="scientific">Candidatus Liptonbacteria bacterium RIFCSPLOWO2_01_FULL_56_20</name>
    <dbReference type="NCBI Taxonomy" id="1798652"/>
    <lineage>
        <taxon>Bacteria</taxon>
        <taxon>Candidatus Liptoniibacteriota</taxon>
    </lineage>
</organism>
<gene>
    <name evidence="2" type="ORF">A3A43_00650</name>
</gene>
<dbReference type="Proteomes" id="UP000178495">
    <property type="component" value="Unassembled WGS sequence"/>
</dbReference>
<evidence type="ECO:0000259" key="1">
    <source>
        <dbReference type="Pfam" id="PF24875"/>
    </source>
</evidence>
<feature type="domain" description="DUF7736" evidence="1">
    <location>
        <begin position="6"/>
        <end position="65"/>
    </location>
</feature>
<evidence type="ECO:0000313" key="3">
    <source>
        <dbReference type="Proteomes" id="UP000178495"/>
    </source>
</evidence>
<protein>
    <recommendedName>
        <fullName evidence="1">DUF7736 domain-containing protein</fullName>
    </recommendedName>
</protein>
<comment type="caution">
    <text evidence="2">The sequence shown here is derived from an EMBL/GenBank/DDBJ whole genome shotgun (WGS) entry which is preliminary data.</text>
</comment>
<evidence type="ECO:0000313" key="2">
    <source>
        <dbReference type="EMBL" id="OGZ01896.1"/>
    </source>
</evidence>
<accession>A0A1G2CKG6</accession>
<dbReference type="Pfam" id="PF24875">
    <property type="entry name" value="DUF7736"/>
    <property type="match status" value="1"/>
</dbReference>